<keyword evidence="8 15" id="KW-0418">Kinase</keyword>
<dbReference type="InterPro" id="IPR003660">
    <property type="entry name" value="HAMP_dom"/>
</dbReference>
<keyword evidence="5" id="KW-0597">Phosphoprotein</keyword>
<organism evidence="15 16">
    <name type="scientific">Cohnella phaseoli</name>
    <dbReference type="NCBI Taxonomy" id="456490"/>
    <lineage>
        <taxon>Bacteria</taxon>
        <taxon>Bacillati</taxon>
        <taxon>Bacillota</taxon>
        <taxon>Bacilli</taxon>
        <taxon>Bacillales</taxon>
        <taxon>Paenibacillaceae</taxon>
        <taxon>Cohnella</taxon>
    </lineage>
</organism>
<dbReference type="PANTHER" id="PTHR34220">
    <property type="entry name" value="SENSOR HISTIDINE KINASE YPDA"/>
    <property type="match status" value="1"/>
</dbReference>
<keyword evidence="4" id="KW-1003">Cell membrane</keyword>
<dbReference type="InterPro" id="IPR036890">
    <property type="entry name" value="HATPase_C_sf"/>
</dbReference>
<gene>
    <name evidence="15" type="ORF">DFP98_1237</name>
</gene>
<evidence type="ECO:0000256" key="3">
    <source>
        <dbReference type="ARBA" id="ARBA00012438"/>
    </source>
</evidence>
<dbReference type="GO" id="GO:0000155">
    <property type="term" value="F:phosphorelay sensor kinase activity"/>
    <property type="evidence" value="ECO:0007669"/>
    <property type="project" value="InterPro"/>
</dbReference>
<dbReference type="PROSITE" id="PS50109">
    <property type="entry name" value="HIS_KIN"/>
    <property type="match status" value="1"/>
</dbReference>
<feature type="transmembrane region" description="Helical" evidence="12">
    <location>
        <begin position="9"/>
        <end position="28"/>
    </location>
</feature>
<dbReference type="InterPro" id="IPR010559">
    <property type="entry name" value="Sig_transdc_His_kin_internal"/>
</dbReference>
<evidence type="ECO:0000259" key="13">
    <source>
        <dbReference type="PROSITE" id="PS50109"/>
    </source>
</evidence>
<protein>
    <recommendedName>
        <fullName evidence="3">histidine kinase</fullName>
        <ecNumber evidence="3">2.7.13.3</ecNumber>
    </recommendedName>
</protein>
<evidence type="ECO:0000256" key="2">
    <source>
        <dbReference type="ARBA" id="ARBA00004651"/>
    </source>
</evidence>
<dbReference type="PANTHER" id="PTHR34220:SF7">
    <property type="entry name" value="SENSOR HISTIDINE KINASE YPDA"/>
    <property type="match status" value="1"/>
</dbReference>
<dbReference type="InterPro" id="IPR003594">
    <property type="entry name" value="HATPase_dom"/>
</dbReference>
<dbReference type="AlphaFoldDB" id="A0A3D9IRL0"/>
<keyword evidence="16" id="KW-1185">Reference proteome</keyword>
<name>A0A3D9IRL0_9BACL</name>
<evidence type="ECO:0000259" key="14">
    <source>
        <dbReference type="PROSITE" id="PS50885"/>
    </source>
</evidence>
<dbReference type="OrthoDB" id="9776552at2"/>
<evidence type="ECO:0000256" key="12">
    <source>
        <dbReference type="SAM" id="Phobius"/>
    </source>
</evidence>
<keyword evidence="6" id="KW-0808">Transferase</keyword>
<dbReference type="EMBL" id="QRDZ01000023">
    <property type="protein sequence ID" value="RED64335.1"/>
    <property type="molecule type" value="Genomic_DNA"/>
</dbReference>
<comment type="subcellular location">
    <subcellularLocation>
        <location evidence="2">Cell membrane</location>
        <topology evidence="2">Multi-pass membrane protein</topology>
    </subcellularLocation>
</comment>
<evidence type="ECO:0000313" key="16">
    <source>
        <dbReference type="Proteomes" id="UP000256977"/>
    </source>
</evidence>
<dbReference type="Gene3D" id="6.10.340.10">
    <property type="match status" value="1"/>
</dbReference>
<sequence>MFYSIRTQLIAIIVMLIVPFVLMGYFFWQQAADALRASIETTTVQSMNQYADFAESATSQVMNVANQILRSDETQEWLRSRDESAASSNAVQQNIRMRKYFDSVVSNSPLILSVNIFHGGWDLWNLEGDEYLRSDWYNDYRNEGIRWAGAHLDTRQNGSATNRQRVNALIYPLSDLLNLREEGILKLNVRTSALQEPLDKLTLGKTGKVFLITPNGAPVLDQKPGELPAALLDRIGFAGGEDDAGARIYRDEHSSTIYFYQRTETTGWIVVGAVSETELFQEITRARQNVIAVAVVLFVIAVSLTLWFSSRIANPISRIVRSMRYVEEGDFLKGNAIMAKKRLRQNEIGFLTVNYLNMVKRLKSYIETEYAQNLRRRNAEYKALLLQINPHFLNNTLEVVTSLAAQGRNEDIERVINDLSLMLRSSLRLNTELISVRDEMGTIRAFTSILSVCYGSRVRFEIVDEPISDDLRIPKLLLQPLIENAVKYSLGIVDVAVVSVLVAETADELTIVIRDNGLGIPEEVLKDLKPATESNFAQDVLEIGEKGIGIKNVIARGRMSYGSRFSVEIRTAERQGTEIKMSIPIAR</sequence>
<dbReference type="SUPFAM" id="SSF55874">
    <property type="entry name" value="ATPase domain of HSP90 chaperone/DNA topoisomerase II/histidine kinase"/>
    <property type="match status" value="1"/>
</dbReference>
<reference evidence="15 16" key="1">
    <citation type="submission" date="2018-07" db="EMBL/GenBank/DDBJ databases">
        <title>Genomic Encyclopedia of Type Strains, Phase III (KMG-III): the genomes of soil and plant-associated and newly described type strains.</title>
        <authorList>
            <person name="Whitman W."/>
        </authorList>
    </citation>
    <scope>NUCLEOTIDE SEQUENCE [LARGE SCALE GENOMIC DNA]</scope>
    <source>
        <strain evidence="15 16">CECT 7287</strain>
    </source>
</reference>
<feature type="transmembrane region" description="Helical" evidence="12">
    <location>
        <begin position="290"/>
        <end position="308"/>
    </location>
</feature>
<dbReference type="Gene3D" id="3.30.565.10">
    <property type="entry name" value="Histidine kinase-like ATPase, C-terminal domain"/>
    <property type="match status" value="1"/>
</dbReference>
<dbReference type="GO" id="GO:0005524">
    <property type="term" value="F:ATP binding"/>
    <property type="evidence" value="ECO:0007669"/>
    <property type="project" value="UniProtKB-KW"/>
</dbReference>
<proteinExistence type="predicted"/>
<dbReference type="SMART" id="SM00387">
    <property type="entry name" value="HATPase_c"/>
    <property type="match status" value="1"/>
</dbReference>
<dbReference type="Pfam" id="PF02518">
    <property type="entry name" value="HATPase_c"/>
    <property type="match status" value="1"/>
</dbReference>
<evidence type="ECO:0000256" key="5">
    <source>
        <dbReference type="ARBA" id="ARBA00022553"/>
    </source>
</evidence>
<dbReference type="RefSeq" id="WP_116063327.1">
    <property type="nucleotide sequence ID" value="NZ_QRDZ01000023.1"/>
</dbReference>
<dbReference type="InterPro" id="IPR005467">
    <property type="entry name" value="His_kinase_dom"/>
</dbReference>
<evidence type="ECO:0000256" key="4">
    <source>
        <dbReference type="ARBA" id="ARBA00022475"/>
    </source>
</evidence>
<accession>A0A3D9IRL0</accession>
<keyword evidence="9" id="KW-0067">ATP-binding</keyword>
<evidence type="ECO:0000256" key="8">
    <source>
        <dbReference type="ARBA" id="ARBA00022777"/>
    </source>
</evidence>
<keyword evidence="12" id="KW-0812">Transmembrane</keyword>
<dbReference type="InterPro" id="IPR050640">
    <property type="entry name" value="Bact_2-comp_sensor_kinase"/>
</dbReference>
<feature type="domain" description="Histidine kinase" evidence="13">
    <location>
        <begin position="477"/>
        <end position="587"/>
    </location>
</feature>
<evidence type="ECO:0000256" key="1">
    <source>
        <dbReference type="ARBA" id="ARBA00000085"/>
    </source>
</evidence>
<evidence type="ECO:0000256" key="11">
    <source>
        <dbReference type="ARBA" id="ARBA00023136"/>
    </source>
</evidence>
<dbReference type="PROSITE" id="PS50885">
    <property type="entry name" value="HAMP"/>
    <property type="match status" value="1"/>
</dbReference>
<dbReference type="Pfam" id="PF06580">
    <property type="entry name" value="His_kinase"/>
    <property type="match status" value="1"/>
</dbReference>
<evidence type="ECO:0000256" key="6">
    <source>
        <dbReference type="ARBA" id="ARBA00022679"/>
    </source>
</evidence>
<comment type="caution">
    <text evidence="15">The sequence shown here is derived from an EMBL/GenBank/DDBJ whole genome shotgun (WGS) entry which is preliminary data.</text>
</comment>
<dbReference type="GO" id="GO:0005886">
    <property type="term" value="C:plasma membrane"/>
    <property type="evidence" value="ECO:0007669"/>
    <property type="project" value="UniProtKB-SubCell"/>
</dbReference>
<keyword evidence="12" id="KW-1133">Transmembrane helix</keyword>
<dbReference type="EC" id="2.7.13.3" evidence="3"/>
<keyword evidence="11 12" id="KW-0472">Membrane</keyword>
<feature type="domain" description="HAMP" evidence="14">
    <location>
        <begin position="310"/>
        <end position="367"/>
    </location>
</feature>
<evidence type="ECO:0000256" key="9">
    <source>
        <dbReference type="ARBA" id="ARBA00022840"/>
    </source>
</evidence>
<comment type="catalytic activity">
    <reaction evidence="1">
        <text>ATP + protein L-histidine = ADP + protein N-phospho-L-histidine.</text>
        <dbReference type="EC" id="2.7.13.3"/>
    </reaction>
</comment>
<dbReference type="Proteomes" id="UP000256977">
    <property type="component" value="Unassembled WGS sequence"/>
</dbReference>
<evidence type="ECO:0000256" key="10">
    <source>
        <dbReference type="ARBA" id="ARBA00023012"/>
    </source>
</evidence>
<evidence type="ECO:0000313" key="15">
    <source>
        <dbReference type="EMBL" id="RED64335.1"/>
    </source>
</evidence>
<evidence type="ECO:0000256" key="7">
    <source>
        <dbReference type="ARBA" id="ARBA00022741"/>
    </source>
</evidence>
<keyword evidence="10" id="KW-0902">Two-component regulatory system</keyword>
<keyword evidence="7" id="KW-0547">Nucleotide-binding</keyword>